<dbReference type="InterPro" id="IPR050624">
    <property type="entry name" value="HTH-type_Tx_Regulator"/>
</dbReference>
<dbReference type="GO" id="GO:0003677">
    <property type="term" value="F:DNA binding"/>
    <property type="evidence" value="ECO:0007669"/>
    <property type="project" value="UniProtKB-UniRule"/>
</dbReference>
<dbReference type="InterPro" id="IPR023772">
    <property type="entry name" value="DNA-bd_HTH_TetR-type_CS"/>
</dbReference>
<dbReference type="PROSITE" id="PS50977">
    <property type="entry name" value="HTH_TETR_2"/>
    <property type="match status" value="1"/>
</dbReference>
<dbReference type="EMBL" id="QWDC01000002">
    <property type="protein sequence ID" value="RFZ92632.1"/>
    <property type="molecule type" value="Genomic_DNA"/>
</dbReference>
<accession>A0A372NU55</accession>
<organism evidence="4 5">
    <name type="scientific">Mucilaginibacter conchicola</name>
    <dbReference type="NCBI Taxonomy" id="2303333"/>
    <lineage>
        <taxon>Bacteria</taxon>
        <taxon>Pseudomonadati</taxon>
        <taxon>Bacteroidota</taxon>
        <taxon>Sphingobacteriia</taxon>
        <taxon>Sphingobacteriales</taxon>
        <taxon>Sphingobacteriaceae</taxon>
        <taxon>Mucilaginibacter</taxon>
    </lineage>
</organism>
<reference evidence="4 5" key="1">
    <citation type="submission" date="2018-08" db="EMBL/GenBank/DDBJ databases">
        <title>Mucilaginibacter sp. MYSH2.</title>
        <authorList>
            <person name="Seo T."/>
        </authorList>
    </citation>
    <scope>NUCLEOTIDE SEQUENCE [LARGE SCALE GENOMIC DNA]</scope>
    <source>
        <strain evidence="4 5">MYSH2</strain>
    </source>
</reference>
<dbReference type="PANTHER" id="PTHR43479">
    <property type="entry name" value="ACREF/ENVCD OPERON REPRESSOR-RELATED"/>
    <property type="match status" value="1"/>
</dbReference>
<dbReference type="InterPro" id="IPR009057">
    <property type="entry name" value="Homeodomain-like_sf"/>
</dbReference>
<evidence type="ECO:0000256" key="2">
    <source>
        <dbReference type="PROSITE-ProRule" id="PRU00335"/>
    </source>
</evidence>
<evidence type="ECO:0000313" key="5">
    <source>
        <dbReference type="Proteomes" id="UP000264217"/>
    </source>
</evidence>
<dbReference type="OrthoDB" id="9789566at2"/>
<dbReference type="RefSeq" id="WP_117392341.1">
    <property type="nucleotide sequence ID" value="NZ_QWDC01000002.1"/>
</dbReference>
<dbReference type="PANTHER" id="PTHR43479:SF11">
    <property type="entry name" value="ACREF_ENVCD OPERON REPRESSOR-RELATED"/>
    <property type="match status" value="1"/>
</dbReference>
<dbReference type="AlphaFoldDB" id="A0A372NU55"/>
<keyword evidence="5" id="KW-1185">Reference proteome</keyword>
<keyword evidence="1 2" id="KW-0238">DNA-binding</keyword>
<name>A0A372NU55_9SPHI</name>
<dbReference type="Gene3D" id="1.10.357.10">
    <property type="entry name" value="Tetracycline Repressor, domain 2"/>
    <property type="match status" value="1"/>
</dbReference>
<dbReference type="InterPro" id="IPR001647">
    <property type="entry name" value="HTH_TetR"/>
</dbReference>
<sequence length="206" mass="23866">MAFDAEGSTEEKIKDAARKIFTKKGFLATTIRDIAAEAGINLASVNYYFRSKEKLFESIMDETISKLFNQIEPVLNDKGKSIEEKLEICVAYYIDNMLQNPDFVFFTVGEIMSGRVDNPGMIAKIRSLEQSHFAQQLKDLHAENKIDFHPINLLWNITSMVFFPFLTRPRLLESGYFNSEEFAELMQERKKLVPFWITQMIETKKP</sequence>
<evidence type="ECO:0000256" key="1">
    <source>
        <dbReference type="ARBA" id="ARBA00023125"/>
    </source>
</evidence>
<feature type="domain" description="HTH tetR-type" evidence="3">
    <location>
        <begin position="7"/>
        <end position="67"/>
    </location>
</feature>
<feature type="DNA-binding region" description="H-T-H motif" evidence="2">
    <location>
        <begin position="30"/>
        <end position="49"/>
    </location>
</feature>
<comment type="caution">
    <text evidence="4">The sequence shown here is derived from an EMBL/GenBank/DDBJ whole genome shotgun (WGS) entry which is preliminary data.</text>
</comment>
<dbReference type="Proteomes" id="UP000264217">
    <property type="component" value="Unassembled WGS sequence"/>
</dbReference>
<evidence type="ECO:0000313" key="4">
    <source>
        <dbReference type="EMBL" id="RFZ92632.1"/>
    </source>
</evidence>
<dbReference type="PROSITE" id="PS01081">
    <property type="entry name" value="HTH_TETR_1"/>
    <property type="match status" value="1"/>
</dbReference>
<gene>
    <name evidence="4" type="ORF">D0C36_14550</name>
</gene>
<dbReference type="Pfam" id="PF00440">
    <property type="entry name" value="TetR_N"/>
    <property type="match status" value="1"/>
</dbReference>
<proteinExistence type="predicted"/>
<dbReference type="SUPFAM" id="SSF46689">
    <property type="entry name" value="Homeodomain-like"/>
    <property type="match status" value="1"/>
</dbReference>
<evidence type="ECO:0000259" key="3">
    <source>
        <dbReference type="PROSITE" id="PS50977"/>
    </source>
</evidence>
<protein>
    <submittedName>
        <fullName evidence="4">TetR/AcrR family transcriptional regulator</fullName>
    </submittedName>
</protein>
<dbReference type="PRINTS" id="PR00455">
    <property type="entry name" value="HTHTETR"/>
</dbReference>